<dbReference type="PANTHER" id="PTHR33362">
    <property type="entry name" value="SIALIC ACID TRAP TRANSPORTER PERMEASE PROTEIN SIAT-RELATED"/>
    <property type="match status" value="1"/>
</dbReference>
<feature type="transmembrane region" description="Helical" evidence="8">
    <location>
        <begin position="208"/>
        <end position="234"/>
    </location>
</feature>
<keyword evidence="3 7" id="KW-0997">Cell inner membrane</keyword>
<comment type="subcellular location">
    <subcellularLocation>
        <location evidence="1 7">Cell inner membrane</location>
        <topology evidence="1 7">Multi-pass membrane protein</topology>
    </subcellularLocation>
</comment>
<feature type="transmembrane region" description="Helical" evidence="8">
    <location>
        <begin position="304"/>
        <end position="325"/>
    </location>
</feature>
<feature type="transmembrane region" description="Helical" evidence="8">
    <location>
        <begin position="7"/>
        <end position="27"/>
    </location>
</feature>
<evidence type="ECO:0000256" key="1">
    <source>
        <dbReference type="ARBA" id="ARBA00004429"/>
    </source>
</evidence>
<comment type="function">
    <text evidence="7">Part of the tripartite ATP-independent periplasmic (TRAP) transport system.</text>
</comment>
<feature type="domain" description="TRAP C4-dicarboxylate transport system permease DctM subunit" evidence="9">
    <location>
        <begin position="202"/>
        <end position="308"/>
    </location>
</feature>
<dbReference type="Pfam" id="PF06808">
    <property type="entry name" value="DctM"/>
    <property type="match status" value="3"/>
</dbReference>
<dbReference type="EMBL" id="QHHQ01000001">
    <property type="protein sequence ID" value="RAI03645.1"/>
    <property type="molecule type" value="Genomic_DNA"/>
</dbReference>
<dbReference type="AlphaFoldDB" id="A0A8B2NZM6"/>
<name>A0A8B2NZM6_9HYPH</name>
<keyword evidence="7" id="KW-0813">Transport</keyword>
<evidence type="ECO:0000256" key="3">
    <source>
        <dbReference type="ARBA" id="ARBA00022519"/>
    </source>
</evidence>
<evidence type="ECO:0000256" key="5">
    <source>
        <dbReference type="ARBA" id="ARBA00022989"/>
    </source>
</evidence>
<gene>
    <name evidence="10" type="ORF">DLJ53_03935</name>
</gene>
<proteinExistence type="predicted"/>
<feature type="transmembrane region" description="Helical" evidence="8">
    <location>
        <begin position="435"/>
        <end position="453"/>
    </location>
</feature>
<feature type="transmembrane region" description="Helical" evidence="8">
    <location>
        <begin position="105"/>
        <end position="132"/>
    </location>
</feature>
<evidence type="ECO:0000256" key="8">
    <source>
        <dbReference type="SAM" id="Phobius"/>
    </source>
</evidence>
<comment type="caution">
    <text evidence="10">The sequence shown here is derived from an EMBL/GenBank/DDBJ whole genome shotgun (WGS) entry which is preliminary data.</text>
</comment>
<reference evidence="10 11" key="1">
    <citation type="submission" date="2018-05" db="EMBL/GenBank/DDBJ databases">
        <title>Acuticoccus sediminis sp. nov., isolated from deep-sea sediment of Indian Ocean.</title>
        <authorList>
            <person name="Liu X."/>
            <person name="Lai Q."/>
            <person name="Du Y."/>
            <person name="Sun F."/>
            <person name="Zhang X."/>
            <person name="Wang S."/>
            <person name="Shao Z."/>
        </authorList>
    </citation>
    <scope>NUCLEOTIDE SEQUENCE [LARGE SCALE GENOMIC DNA]</scope>
    <source>
        <strain evidence="10 11">PTG4-2</strain>
    </source>
</reference>
<accession>A0A8B2NZM6</accession>
<keyword evidence="2" id="KW-1003">Cell membrane</keyword>
<keyword evidence="6 8" id="KW-0472">Membrane</keyword>
<feature type="transmembrane region" description="Helical" evidence="8">
    <location>
        <begin position="379"/>
        <end position="398"/>
    </location>
</feature>
<protein>
    <submittedName>
        <fullName evidence="10">Tripartite transporter</fullName>
    </submittedName>
</protein>
<evidence type="ECO:0000256" key="4">
    <source>
        <dbReference type="ARBA" id="ARBA00022692"/>
    </source>
</evidence>
<evidence type="ECO:0000259" key="9">
    <source>
        <dbReference type="Pfam" id="PF06808"/>
    </source>
</evidence>
<dbReference type="InterPro" id="IPR010656">
    <property type="entry name" value="DctM"/>
</dbReference>
<evidence type="ECO:0000313" key="10">
    <source>
        <dbReference type="EMBL" id="RAI03645.1"/>
    </source>
</evidence>
<feature type="transmembrane region" description="Helical" evidence="8">
    <location>
        <begin position="254"/>
        <end position="275"/>
    </location>
</feature>
<evidence type="ECO:0000313" key="11">
    <source>
        <dbReference type="Proteomes" id="UP000249590"/>
    </source>
</evidence>
<feature type="transmembrane region" description="Helical" evidence="8">
    <location>
        <begin position="410"/>
        <end position="429"/>
    </location>
</feature>
<feature type="transmembrane region" description="Helical" evidence="8">
    <location>
        <begin position="465"/>
        <end position="490"/>
    </location>
</feature>
<evidence type="ECO:0000256" key="2">
    <source>
        <dbReference type="ARBA" id="ARBA00022475"/>
    </source>
</evidence>
<dbReference type="GO" id="GO:0022857">
    <property type="term" value="F:transmembrane transporter activity"/>
    <property type="evidence" value="ECO:0007669"/>
    <property type="project" value="UniProtKB-UniRule"/>
</dbReference>
<feature type="transmembrane region" description="Helical" evidence="8">
    <location>
        <begin position="337"/>
        <end position="359"/>
    </location>
</feature>
<dbReference type="OrthoDB" id="7339120at2"/>
<feature type="transmembrane region" description="Helical" evidence="8">
    <location>
        <begin position="502"/>
        <end position="524"/>
    </location>
</feature>
<evidence type="ECO:0000256" key="7">
    <source>
        <dbReference type="RuleBase" id="RU369079"/>
    </source>
</evidence>
<sequence length="538" mass="56477">MDLANYLDVAMFGAAIVLLLSGFPVAFTLAGTGLIFAGLGVLNGVFDFSYVNALPQRIYGTMTNETLIAVPLFVFMGVTLERSRVAEELLSTMGQLFGPMRGGVGIAVCIVGALLAASTGIVGATVVTMGLLSLPTMLRYGYSPALASGTIAASGTLGQIIPPSIVLVILGDQISNAYQESQRVLQEQAWANGDFSFVPGPPVSVGDLFAGALVPGILLVLCYIVYMIVVAFLFPKLAPPVPRDDANPITLKRIGHALVPPIVLIVAVLGSILAGIATPTEAAAMGGVGALLLAGYRLDEDRPLMIYAAAAALVGLLVLVATMDLRISRTEISEADMIGIYAAAALLVVLALGILVSLVRVARSGVLTSIVRSTTEISAMVFVILIGAALFSLVFRGLGGDDMVAEALQGIPGGALGAMITVMLIMFVLGFFLDFLEIVFVVVPLVAPVLLMLQMPDGSTMNPIWLGIMMAVNLQTSFLTPPFGFALFYLRGVAPPQVSTMAIYRGIIPFVFIQIGMLVALWYLPQLATWLPTAMYAD</sequence>
<organism evidence="10 11">
    <name type="scientific">Acuticoccus sediminis</name>
    <dbReference type="NCBI Taxonomy" id="2184697"/>
    <lineage>
        <taxon>Bacteria</taxon>
        <taxon>Pseudomonadati</taxon>
        <taxon>Pseudomonadota</taxon>
        <taxon>Alphaproteobacteria</taxon>
        <taxon>Hyphomicrobiales</taxon>
        <taxon>Amorphaceae</taxon>
        <taxon>Acuticoccus</taxon>
    </lineage>
</organism>
<dbReference type="PANTHER" id="PTHR33362:SF7">
    <property type="entry name" value="SLL1103 PROTEIN"/>
    <property type="match status" value="1"/>
</dbReference>
<feature type="transmembrane region" description="Helical" evidence="8">
    <location>
        <begin position="66"/>
        <end position="85"/>
    </location>
</feature>
<feature type="transmembrane region" description="Helical" evidence="8">
    <location>
        <begin position="282"/>
        <end position="298"/>
    </location>
</feature>
<dbReference type="Proteomes" id="UP000249590">
    <property type="component" value="Unassembled WGS sequence"/>
</dbReference>
<dbReference type="RefSeq" id="WP_111342527.1">
    <property type="nucleotide sequence ID" value="NZ_QHHQ01000001.1"/>
</dbReference>
<feature type="domain" description="TRAP C4-dicarboxylate transport system permease DctM subunit" evidence="9">
    <location>
        <begin position="12"/>
        <end position="173"/>
    </location>
</feature>
<evidence type="ECO:0000256" key="6">
    <source>
        <dbReference type="ARBA" id="ARBA00023136"/>
    </source>
</evidence>
<keyword evidence="11" id="KW-1185">Reference proteome</keyword>
<keyword evidence="5 8" id="KW-1133">Transmembrane helix</keyword>
<dbReference type="GO" id="GO:0005886">
    <property type="term" value="C:plasma membrane"/>
    <property type="evidence" value="ECO:0007669"/>
    <property type="project" value="UniProtKB-SubCell"/>
</dbReference>
<dbReference type="InterPro" id="IPR004681">
    <property type="entry name" value="TRAP_DctM"/>
</dbReference>
<keyword evidence="4 8" id="KW-0812">Transmembrane</keyword>
<feature type="domain" description="TRAP C4-dicarboxylate transport system permease DctM subunit" evidence="9">
    <location>
        <begin position="311"/>
        <end position="527"/>
    </location>
</feature>